<evidence type="ECO:0000256" key="2">
    <source>
        <dbReference type="ARBA" id="ARBA00022448"/>
    </source>
</evidence>
<accession>A0LFJ3</accession>
<feature type="domain" description="ABC transporter" evidence="5">
    <location>
        <begin position="2"/>
        <end position="240"/>
    </location>
</feature>
<name>A0LFJ3_SYNFM</name>
<dbReference type="PROSITE" id="PS00211">
    <property type="entry name" value="ABC_TRANSPORTER_1"/>
    <property type="match status" value="1"/>
</dbReference>
<dbReference type="GO" id="GO:0016887">
    <property type="term" value="F:ATP hydrolysis activity"/>
    <property type="evidence" value="ECO:0007669"/>
    <property type="project" value="InterPro"/>
</dbReference>
<evidence type="ECO:0000256" key="1">
    <source>
        <dbReference type="ARBA" id="ARBA00005417"/>
    </source>
</evidence>
<dbReference type="InterPro" id="IPR017871">
    <property type="entry name" value="ABC_transporter-like_CS"/>
</dbReference>
<dbReference type="PROSITE" id="PS50893">
    <property type="entry name" value="ABC_TRANSPORTER_2"/>
    <property type="match status" value="1"/>
</dbReference>
<dbReference type="PANTHER" id="PTHR42734:SF6">
    <property type="entry name" value="MOLYBDATE IMPORT ATP-BINDING PROTEIN MOLC"/>
    <property type="match status" value="1"/>
</dbReference>
<comment type="similarity">
    <text evidence="1">Belongs to the ABC transporter superfamily.</text>
</comment>
<evidence type="ECO:0000256" key="3">
    <source>
        <dbReference type="ARBA" id="ARBA00022741"/>
    </source>
</evidence>
<evidence type="ECO:0000313" key="6">
    <source>
        <dbReference type="EMBL" id="ABK16195.1"/>
    </source>
</evidence>
<proteinExistence type="inferred from homology"/>
<evidence type="ECO:0000256" key="4">
    <source>
        <dbReference type="ARBA" id="ARBA00022840"/>
    </source>
</evidence>
<dbReference type="InterPro" id="IPR003439">
    <property type="entry name" value="ABC_transporter-like_ATP-bd"/>
</dbReference>
<sequence>MIEVRGVTFSHNGSRETVLREIDFLARGGEITAVLGPNGSGKTTLFQCLLGIWKFQKGDVLFEGESMKHLKRVEIARRISSVPQEHEPPFPYTCFDIVLMGRTAHVDVFSSPGEKDSDLAHEAMEALGIRHLASRPYTRVSGGERQMVLVARCLAQNAPVMLLDEPSAHLDFRNQNLILAKVKQIVRERGLTVIMNLHDPNMALMFSDQVLLLKQGRLIAHGTPDDAITRKNLWDVYGLEVEFLTGSGLRMICPRI</sequence>
<dbReference type="InParanoid" id="A0LFJ3"/>
<dbReference type="GO" id="GO:0005524">
    <property type="term" value="F:ATP binding"/>
    <property type="evidence" value="ECO:0007669"/>
    <property type="project" value="UniProtKB-KW"/>
</dbReference>
<keyword evidence="2" id="KW-0813">Transport</keyword>
<keyword evidence="3" id="KW-0547">Nucleotide-binding</keyword>
<gene>
    <name evidence="6" type="ordered locus">Sfum_0495</name>
</gene>
<dbReference type="Gene3D" id="3.40.50.300">
    <property type="entry name" value="P-loop containing nucleotide triphosphate hydrolases"/>
    <property type="match status" value="1"/>
</dbReference>
<dbReference type="RefSeq" id="WP_011697368.1">
    <property type="nucleotide sequence ID" value="NC_008554.1"/>
</dbReference>
<keyword evidence="4" id="KW-0067">ATP-binding</keyword>
<dbReference type="eggNOG" id="COG1120">
    <property type="taxonomic scope" value="Bacteria"/>
</dbReference>
<dbReference type="SUPFAM" id="SSF52540">
    <property type="entry name" value="P-loop containing nucleoside triphosphate hydrolases"/>
    <property type="match status" value="1"/>
</dbReference>
<dbReference type="HOGENOM" id="CLU_000604_1_11_7"/>
<dbReference type="OrthoDB" id="9809450at2"/>
<reference evidence="6 7" key="1">
    <citation type="submission" date="2006-10" db="EMBL/GenBank/DDBJ databases">
        <title>Complete sequence of Syntrophobacter fumaroxidans MPOB.</title>
        <authorList>
            <consortium name="US DOE Joint Genome Institute"/>
            <person name="Copeland A."/>
            <person name="Lucas S."/>
            <person name="Lapidus A."/>
            <person name="Barry K."/>
            <person name="Detter J.C."/>
            <person name="Glavina del Rio T."/>
            <person name="Hammon N."/>
            <person name="Israni S."/>
            <person name="Pitluck S."/>
            <person name="Goltsman E.G."/>
            <person name="Martinez M."/>
            <person name="Schmutz J."/>
            <person name="Larimer F."/>
            <person name="Land M."/>
            <person name="Hauser L."/>
            <person name="Kyrpides N."/>
            <person name="Kim E."/>
            <person name="Boone D.R."/>
            <person name="Brockman F."/>
            <person name="Culley D."/>
            <person name="Ferry J."/>
            <person name="Gunsalus R."/>
            <person name="McInerney M.J."/>
            <person name="Morrison M."/>
            <person name="Plugge C."/>
            <person name="Rohlin L."/>
            <person name="Scholten J."/>
            <person name="Sieber J."/>
            <person name="Stams A.J.M."/>
            <person name="Worm P."/>
            <person name="Henstra A.M."/>
            <person name="Richardson P."/>
        </authorList>
    </citation>
    <scope>NUCLEOTIDE SEQUENCE [LARGE SCALE GENOMIC DNA]</scope>
    <source>
        <strain evidence="7">DSM 10017 / MPOB</strain>
    </source>
</reference>
<protein>
    <submittedName>
        <fullName evidence="6">ABC transporter related</fullName>
    </submittedName>
</protein>
<dbReference type="InterPro" id="IPR003593">
    <property type="entry name" value="AAA+_ATPase"/>
</dbReference>
<dbReference type="InterPro" id="IPR050153">
    <property type="entry name" value="Metal_Ion_Import_ABC"/>
</dbReference>
<dbReference type="AlphaFoldDB" id="A0LFJ3"/>
<organism evidence="6 7">
    <name type="scientific">Syntrophobacter fumaroxidans (strain DSM 10017 / MPOB)</name>
    <dbReference type="NCBI Taxonomy" id="335543"/>
    <lineage>
        <taxon>Bacteria</taxon>
        <taxon>Pseudomonadati</taxon>
        <taxon>Thermodesulfobacteriota</taxon>
        <taxon>Syntrophobacteria</taxon>
        <taxon>Syntrophobacterales</taxon>
        <taxon>Syntrophobacteraceae</taxon>
        <taxon>Syntrophobacter</taxon>
    </lineage>
</organism>
<dbReference type="EMBL" id="CP000478">
    <property type="protein sequence ID" value="ABK16195.1"/>
    <property type="molecule type" value="Genomic_DNA"/>
</dbReference>
<evidence type="ECO:0000259" key="5">
    <source>
        <dbReference type="PROSITE" id="PS50893"/>
    </source>
</evidence>
<dbReference type="InterPro" id="IPR027417">
    <property type="entry name" value="P-loop_NTPase"/>
</dbReference>
<dbReference type="FunFam" id="3.40.50.300:FF:000134">
    <property type="entry name" value="Iron-enterobactin ABC transporter ATP-binding protein"/>
    <property type="match status" value="1"/>
</dbReference>
<dbReference type="Proteomes" id="UP000001784">
    <property type="component" value="Chromosome"/>
</dbReference>
<dbReference type="CDD" id="cd03214">
    <property type="entry name" value="ABC_Iron-Siderophores_B12_Hemin"/>
    <property type="match status" value="1"/>
</dbReference>
<keyword evidence="7" id="KW-1185">Reference proteome</keyword>
<dbReference type="KEGG" id="sfu:Sfum_0495"/>
<dbReference type="Pfam" id="PF00005">
    <property type="entry name" value="ABC_tran"/>
    <property type="match status" value="1"/>
</dbReference>
<dbReference type="SMART" id="SM00382">
    <property type="entry name" value="AAA"/>
    <property type="match status" value="1"/>
</dbReference>
<evidence type="ECO:0000313" key="7">
    <source>
        <dbReference type="Proteomes" id="UP000001784"/>
    </source>
</evidence>
<dbReference type="STRING" id="335543.Sfum_0495"/>
<dbReference type="PANTHER" id="PTHR42734">
    <property type="entry name" value="METAL TRANSPORT SYSTEM ATP-BINDING PROTEIN TM_0124-RELATED"/>
    <property type="match status" value="1"/>
</dbReference>